<reference evidence="1 2" key="1">
    <citation type="submission" date="2023-01" db="EMBL/GenBank/DDBJ databases">
        <title>Novel diversity within Roseofilum (Cyanobacteria; Desertifilaceae) from marine benthic mats with descriptions of four novel species.</title>
        <authorList>
            <person name="Wang Y."/>
            <person name="Berthold D.E."/>
            <person name="Hu J."/>
            <person name="Lefler F.W."/>
            <person name="Laughinghouse H.D. IV."/>
        </authorList>
    </citation>
    <scope>NUCLEOTIDE SEQUENCE [LARGE SCALE GENOMIC DNA]</scope>
    <source>
        <strain evidence="1 2">BLCC-M114</strain>
    </source>
</reference>
<dbReference type="InterPro" id="IPR036388">
    <property type="entry name" value="WH-like_DNA-bd_sf"/>
</dbReference>
<gene>
    <name evidence="1" type="ORF">PMG25_12050</name>
</gene>
<name>A0ABT7B6N7_9CYAN</name>
<proteinExistence type="predicted"/>
<sequence>MQLEDYFEFLAKDDIRLKGTRVGIESILYEYIYQRKTAEEIHKLYNHLPLEKIYATILYFLHNPEDVTQYMSDWLNYCRESERQQLENPPDHVIRLLELKKKNAITHCLR</sequence>
<protein>
    <submittedName>
        <fullName evidence="1">DUF433 domain-containing protein</fullName>
    </submittedName>
</protein>
<dbReference type="Proteomes" id="UP001235849">
    <property type="component" value="Unassembled WGS sequence"/>
</dbReference>
<dbReference type="Pfam" id="PF04255">
    <property type="entry name" value="DUF433"/>
    <property type="match status" value="1"/>
</dbReference>
<organism evidence="1 2">
    <name type="scientific">Roseofilum capinflatum BLCC-M114</name>
    <dbReference type="NCBI Taxonomy" id="3022440"/>
    <lineage>
        <taxon>Bacteria</taxon>
        <taxon>Bacillati</taxon>
        <taxon>Cyanobacteriota</taxon>
        <taxon>Cyanophyceae</taxon>
        <taxon>Desertifilales</taxon>
        <taxon>Desertifilaceae</taxon>
        <taxon>Roseofilum</taxon>
        <taxon>Roseofilum capinflatum</taxon>
    </lineage>
</organism>
<dbReference type="Gene3D" id="1.10.10.10">
    <property type="entry name" value="Winged helix-like DNA-binding domain superfamily/Winged helix DNA-binding domain"/>
    <property type="match status" value="1"/>
</dbReference>
<dbReference type="InterPro" id="IPR009057">
    <property type="entry name" value="Homeodomain-like_sf"/>
</dbReference>
<dbReference type="InterPro" id="IPR007367">
    <property type="entry name" value="DUF433"/>
</dbReference>
<dbReference type="SUPFAM" id="SSF46689">
    <property type="entry name" value="Homeodomain-like"/>
    <property type="match status" value="1"/>
</dbReference>
<evidence type="ECO:0000313" key="2">
    <source>
        <dbReference type="Proteomes" id="UP001235849"/>
    </source>
</evidence>
<dbReference type="RefSeq" id="WP_283767147.1">
    <property type="nucleotide sequence ID" value="NZ_JAQOSO010000069.1"/>
</dbReference>
<accession>A0ABT7B6N7</accession>
<dbReference type="EMBL" id="JAQOSO010000069">
    <property type="protein sequence ID" value="MDJ1174827.1"/>
    <property type="molecule type" value="Genomic_DNA"/>
</dbReference>
<comment type="caution">
    <text evidence="1">The sequence shown here is derived from an EMBL/GenBank/DDBJ whole genome shotgun (WGS) entry which is preliminary data.</text>
</comment>
<evidence type="ECO:0000313" key="1">
    <source>
        <dbReference type="EMBL" id="MDJ1174827.1"/>
    </source>
</evidence>
<keyword evidence="2" id="KW-1185">Reference proteome</keyword>